<feature type="compositionally biased region" description="Basic and acidic residues" evidence="9">
    <location>
        <begin position="1"/>
        <end position="10"/>
    </location>
</feature>
<feature type="transmembrane region" description="Helical" evidence="10">
    <location>
        <begin position="118"/>
        <end position="137"/>
    </location>
</feature>
<keyword evidence="8 10" id="KW-0472">Membrane</keyword>
<keyword evidence="6" id="KW-0029">Amino-acid transport</keyword>
<feature type="transmembrane region" description="Helical" evidence="10">
    <location>
        <begin position="251"/>
        <end position="271"/>
    </location>
</feature>
<keyword evidence="4" id="KW-1003">Cell membrane</keyword>
<dbReference type="Pfam" id="PF00324">
    <property type="entry name" value="AA_permease"/>
    <property type="match status" value="1"/>
</dbReference>
<evidence type="ECO:0000256" key="8">
    <source>
        <dbReference type="ARBA" id="ARBA00023136"/>
    </source>
</evidence>
<dbReference type="OrthoDB" id="3900342at2759"/>
<comment type="subcellular location">
    <subcellularLocation>
        <location evidence="1">Cell membrane</location>
        <topology evidence="1">Multi-pass membrane protein</topology>
    </subcellularLocation>
</comment>
<dbReference type="InterPro" id="IPR004762">
    <property type="entry name" value="Amino_acid_permease_fungi"/>
</dbReference>
<feature type="transmembrane region" description="Helical" evidence="10">
    <location>
        <begin position="544"/>
        <end position="566"/>
    </location>
</feature>
<dbReference type="PROSITE" id="PS00218">
    <property type="entry name" value="AMINO_ACID_PERMEASE_1"/>
    <property type="match status" value="1"/>
</dbReference>
<dbReference type="GO" id="GO:0015171">
    <property type="term" value="F:amino acid transmembrane transporter activity"/>
    <property type="evidence" value="ECO:0007669"/>
    <property type="project" value="TreeGrafter"/>
</dbReference>
<dbReference type="EMBL" id="BSXU01000382">
    <property type="protein sequence ID" value="GMG20485.1"/>
    <property type="molecule type" value="Genomic_DNA"/>
</dbReference>
<gene>
    <name evidence="12" type="ORF">Amon01_000126500</name>
</gene>
<dbReference type="PANTHER" id="PTHR43341">
    <property type="entry name" value="AMINO ACID PERMEASE"/>
    <property type="match status" value="1"/>
</dbReference>
<evidence type="ECO:0000256" key="1">
    <source>
        <dbReference type="ARBA" id="ARBA00004651"/>
    </source>
</evidence>
<feature type="transmembrane region" description="Helical" evidence="10">
    <location>
        <begin position="396"/>
        <end position="418"/>
    </location>
</feature>
<dbReference type="AlphaFoldDB" id="A0A9W7DDM9"/>
<keyword evidence="13" id="KW-1185">Reference proteome</keyword>
<evidence type="ECO:0000313" key="12">
    <source>
        <dbReference type="EMBL" id="GMG20485.1"/>
    </source>
</evidence>
<dbReference type="InterPro" id="IPR004841">
    <property type="entry name" value="AA-permease/SLC12A_dom"/>
</dbReference>
<dbReference type="FunFam" id="1.20.1740.10:FF:000017">
    <property type="entry name" value="Amino acid permease"/>
    <property type="match status" value="1"/>
</dbReference>
<feature type="transmembrane region" description="Helical" evidence="10">
    <location>
        <begin position="225"/>
        <end position="245"/>
    </location>
</feature>
<evidence type="ECO:0000256" key="7">
    <source>
        <dbReference type="ARBA" id="ARBA00022989"/>
    </source>
</evidence>
<name>A0A9W7DDM9_AMBMO</name>
<organism evidence="12 13">
    <name type="scientific">Ambrosiozyma monospora</name>
    <name type="common">Yeast</name>
    <name type="synonym">Endomycopsis monosporus</name>
    <dbReference type="NCBI Taxonomy" id="43982"/>
    <lineage>
        <taxon>Eukaryota</taxon>
        <taxon>Fungi</taxon>
        <taxon>Dikarya</taxon>
        <taxon>Ascomycota</taxon>
        <taxon>Saccharomycotina</taxon>
        <taxon>Pichiomycetes</taxon>
        <taxon>Pichiales</taxon>
        <taxon>Pichiaceae</taxon>
        <taxon>Ambrosiozyma</taxon>
    </lineage>
</organism>
<evidence type="ECO:0000256" key="6">
    <source>
        <dbReference type="ARBA" id="ARBA00022970"/>
    </source>
</evidence>
<accession>A0A9W7DDM9</accession>
<dbReference type="NCBIfam" id="TIGR00913">
    <property type="entry name" value="2A0310"/>
    <property type="match status" value="1"/>
</dbReference>
<evidence type="ECO:0000256" key="5">
    <source>
        <dbReference type="ARBA" id="ARBA00022692"/>
    </source>
</evidence>
<dbReference type="InterPro" id="IPR050524">
    <property type="entry name" value="APC_YAT"/>
</dbReference>
<evidence type="ECO:0000313" key="13">
    <source>
        <dbReference type="Proteomes" id="UP001165063"/>
    </source>
</evidence>
<feature type="transmembrane region" description="Helical" evidence="10">
    <location>
        <begin position="338"/>
        <end position="359"/>
    </location>
</feature>
<evidence type="ECO:0000256" key="9">
    <source>
        <dbReference type="SAM" id="MobiDB-lite"/>
    </source>
</evidence>
<dbReference type="Gene3D" id="1.20.1740.10">
    <property type="entry name" value="Amino acid/polyamine transporter I"/>
    <property type="match status" value="1"/>
</dbReference>
<feature type="transmembrane region" description="Helical" evidence="10">
    <location>
        <begin position="463"/>
        <end position="483"/>
    </location>
</feature>
<protein>
    <submittedName>
        <fullName evidence="12">Unnamed protein product</fullName>
    </submittedName>
</protein>
<feature type="domain" description="Amino acid permease/ SLC12A" evidence="11">
    <location>
        <begin position="115"/>
        <end position="570"/>
    </location>
</feature>
<reference evidence="12" key="1">
    <citation type="submission" date="2023-04" db="EMBL/GenBank/DDBJ databases">
        <title>Ambrosiozyma monospora NBRC 1965.</title>
        <authorList>
            <person name="Ichikawa N."/>
            <person name="Sato H."/>
            <person name="Tonouchi N."/>
        </authorList>
    </citation>
    <scope>NUCLEOTIDE SEQUENCE</scope>
    <source>
        <strain evidence="12">NBRC 1965</strain>
    </source>
</reference>
<keyword evidence="7 10" id="KW-1133">Transmembrane helix</keyword>
<feature type="region of interest" description="Disordered" evidence="9">
    <location>
        <begin position="1"/>
        <end position="20"/>
    </location>
</feature>
<keyword evidence="5 10" id="KW-0812">Transmembrane</keyword>
<feature type="transmembrane region" description="Helical" evidence="10">
    <location>
        <begin position="504"/>
        <end position="532"/>
    </location>
</feature>
<evidence type="ECO:0000256" key="10">
    <source>
        <dbReference type="SAM" id="Phobius"/>
    </source>
</evidence>
<keyword evidence="3" id="KW-0813">Transport</keyword>
<evidence type="ECO:0000256" key="4">
    <source>
        <dbReference type="ARBA" id="ARBA00022475"/>
    </source>
</evidence>
<evidence type="ECO:0000259" key="11">
    <source>
        <dbReference type="Pfam" id="PF00324"/>
    </source>
</evidence>
<dbReference type="InterPro" id="IPR004840">
    <property type="entry name" value="Amino_acid_permease_CS"/>
</dbReference>
<comment type="similarity">
    <text evidence="2">Belongs to the amino acid-polyamine-organocation (APC) superfamily. YAT (TC 2.A.3.10) family.</text>
</comment>
<sequence>MSFPKYKAEDSIPQAHLSQTISNTESKYSYGINTRNMDTMDPMDIEGYPVYSYDNSSQSPININKEEEKQSWGKRFADSFKRVEPQVFDPSLTQTQEAYLKSASSPLKRQLQNRHLQMIAIGGSIGAALFVGAGTALHTGGPAGVLIVWILSSTMIYLTVQALGELAVTFPVSGSFIQFNTRFISAPWGFAMAWNYVFQWIYVLPLELVAVSMTISYWNDTISPAVWVTIFYLLICGIAIFGVRGYGEVEFVLSFIKILAILCFIVLGIVLECGGGPKGGYIGGKHWHHPGAFANGFKGVCTIFPTAAFSFAGTELVGLAAAETDNPRKTLPSATKQVFWRISLFYITSLVLIGLLVPYNDPRLQSPTSSVDAKASPFVISIENGGIKGLPSVMNAVIMISVLSVGNSSVYACSRTVVSLAEQGFAPEWFGYIDRAGRPLVGLFITLLFGLLGYLAVTSKQGVVFTWLSATSGLSSFLTWGSICVCHIRFRYAMKLRERSTEELAFTALTGVWGSIASLFLIFLILVAQFWVALFPIGKKPSAYSFFEVWLCLPVVVVFYISYMIWKKDYTIYIRTRDLDIDTGRGMFDLDFMREIIADEKAYISAKPLYYRLFRLWC</sequence>
<evidence type="ECO:0000256" key="2">
    <source>
        <dbReference type="ARBA" id="ARBA00006983"/>
    </source>
</evidence>
<dbReference type="GO" id="GO:0005886">
    <property type="term" value="C:plasma membrane"/>
    <property type="evidence" value="ECO:0007669"/>
    <property type="project" value="UniProtKB-SubCell"/>
</dbReference>
<proteinExistence type="inferred from homology"/>
<comment type="caution">
    <text evidence="12">The sequence shown here is derived from an EMBL/GenBank/DDBJ whole genome shotgun (WGS) entry which is preliminary data.</text>
</comment>
<feature type="transmembrane region" description="Helical" evidence="10">
    <location>
        <begin position="439"/>
        <end position="457"/>
    </location>
</feature>
<evidence type="ECO:0000256" key="3">
    <source>
        <dbReference type="ARBA" id="ARBA00022448"/>
    </source>
</evidence>
<dbReference type="PANTHER" id="PTHR43341:SF1">
    <property type="entry name" value="GENERAL AMINO-ACID PERMEASE GAP1"/>
    <property type="match status" value="1"/>
</dbReference>
<dbReference type="Proteomes" id="UP001165063">
    <property type="component" value="Unassembled WGS sequence"/>
</dbReference>